<feature type="compositionally biased region" description="Polar residues" evidence="3">
    <location>
        <begin position="236"/>
        <end position="250"/>
    </location>
</feature>
<feature type="coiled-coil region" evidence="2">
    <location>
        <begin position="372"/>
        <end position="498"/>
    </location>
</feature>
<dbReference type="EMBL" id="JAERUA010000004">
    <property type="protein sequence ID" value="KAI1900713.1"/>
    <property type="molecule type" value="Genomic_DNA"/>
</dbReference>
<dbReference type="Proteomes" id="UP000829720">
    <property type="component" value="Unassembled WGS sequence"/>
</dbReference>
<dbReference type="GO" id="GO:0055107">
    <property type="term" value="P:Golgi to secretory granule transport"/>
    <property type="evidence" value="ECO:0007669"/>
    <property type="project" value="TreeGrafter"/>
</dbReference>
<gene>
    <name evidence="5" type="ORF">AGOR_G00052730</name>
</gene>
<accession>A0A8T3DUC1</accession>
<feature type="region of interest" description="Disordered" evidence="3">
    <location>
        <begin position="731"/>
        <end position="767"/>
    </location>
</feature>
<dbReference type="OrthoDB" id="9451547at2759"/>
<evidence type="ECO:0000313" key="5">
    <source>
        <dbReference type="EMBL" id="KAI1900713.1"/>
    </source>
</evidence>
<evidence type="ECO:0000313" key="6">
    <source>
        <dbReference type="Proteomes" id="UP000829720"/>
    </source>
</evidence>
<dbReference type="Pfam" id="PF13873">
    <property type="entry name" value="Myb_DNA-bind_5"/>
    <property type="match status" value="1"/>
</dbReference>
<feature type="region of interest" description="Disordered" evidence="3">
    <location>
        <begin position="1"/>
        <end position="21"/>
    </location>
</feature>
<dbReference type="GO" id="GO:0047496">
    <property type="term" value="P:vesicle transport along microtubule"/>
    <property type="evidence" value="ECO:0007669"/>
    <property type="project" value="TreeGrafter"/>
</dbReference>
<keyword evidence="6" id="KW-1185">Reference proteome</keyword>
<proteinExistence type="predicted"/>
<sequence>MRKRGERPSGRVRKPRFTPDQSQVLMERTVIHAQQLFGDRMSPLSVRKRIWQEVTQAVNTISKTKRSTEEVQKRWRDERRRIKHRAQDLWQALVQTGVPMGQLTPLEEAVVATFTDDSIRTRLGKPVGPPTPTVPLDVLIQQLKTGIISPEPLGTEQKPVTPVPPTPTPKSISTPPVPVCVDDIKQEANGPEVSDVVQGEWKFEWTVEDSSVVSPQSSEAPSTFQPEPQLPVSAPLTLSNGTPALSNTPKTKLRTKSRTTGSWPWSRLRRQWQIRDLGARRVSPASCTCKATCGCMVVGRQLRVLNNSVLAVRSELSALVTAVTAIATAMQSHSGAAEVERQLSTQVNSLRDDFREKSVSTSQHMSRLESLQAEQGLEIKMLSERKRELERRVNSIIEENEFLQTTVDQLQERTLVLERQCHEKDLQLRQSQLELQEVRVSHRQLSARLEELNEERDLQGLGPHSASLLCEIEQSMEQEELEQEREQLRLQMWEAYCQVRSLCSHLRGNDITDSALSTDSSMDESSETSSAKDVPMGSLHTSLLELRRLTQNLMDGNESTGSRRSDEEALEDQVRKLGEELRALRELYDGEQERARSSQEEALQLHNQVALLSVELCSLREESEQLRAMAEVREPSEQLQSAIRDRDDAIAKKKAVEMELAKCKIDIMSLNSQLLDAIQQKLNLSQQLEAWQWPFLSFRTTPSPCGTPPPAFEDDMHRVIDQQLMDKHQEEWRASPYSFSGGSGGRGGPSAPPSRRPHRQADGDKKLFSFFKKN</sequence>
<evidence type="ECO:0000256" key="3">
    <source>
        <dbReference type="SAM" id="MobiDB-lite"/>
    </source>
</evidence>
<name>A0A8T3DUC1_9TELE</name>
<feature type="region of interest" description="Disordered" evidence="3">
    <location>
        <begin position="514"/>
        <end position="537"/>
    </location>
</feature>
<dbReference type="PANTHER" id="PTHR32123">
    <property type="entry name" value="BICD FAMILY-LIKE CARGO ADAPTER"/>
    <property type="match status" value="1"/>
</dbReference>
<feature type="coiled-coil region" evidence="2">
    <location>
        <begin position="567"/>
        <end position="601"/>
    </location>
</feature>
<protein>
    <recommendedName>
        <fullName evidence="4">Myb/SANT-like DNA-binding domain-containing protein</fullName>
    </recommendedName>
</protein>
<dbReference type="InterPro" id="IPR051149">
    <property type="entry name" value="Spindly/BICDR_Dynein_Adapter"/>
</dbReference>
<comment type="caution">
    <text evidence="5">The sequence shown here is derived from an EMBL/GenBank/DDBJ whole genome shotgun (WGS) entry which is preliminary data.</text>
</comment>
<organism evidence="5 6">
    <name type="scientific">Albula goreensis</name>
    <dbReference type="NCBI Taxonomy" id="1534307"/>
    <lineage>
        <taxon>Eukaryota</taxon>
        <taxon>Metazoa</taxon>
        <taxon>Chordata</taxon>
        <taxon>Craniata</taxon>
        <taxon>Vertebrata</taxon>
        <taxon>Euteleostomi</taxon>
        <taxon>Actinopterygii</taxon>
        <taxon>Neopterygii</taxon>
        <taxon>Teleostei</taxon>
        <taxon>Albuliformes</taxon>
        <taxon>Albulidae</taxon>
        <taxon>Albula</taxon>
    </lineage>
</organism>
<reference evidence="5" key="1">
    <citation type="submission" date="2021-01" db="EMBL/GenBank/DDBJ databases">
        <authorList>
            <person name="Zahm M."/>
            <person name="Roques C."/>
            <person name="Cabau C."/>
            <person name="Klopp C."/>
            <person name="Donnadieu C."/>
            <person name="Jouanno E."/>
            <person name="Lampietro C."/>
            <person name="Louis A."/>
            <person name="Herpin A."/>
            <person name="Echchiki A."/>
            <person name="Berthelot C."/>
            <person name="Parey E."/>
            <person name="Roest-Crollius H."/>
            <person name="Braasch I."/>
            <person name="Postlethwait J."/>
            <person name="Bobe J."/>
            <person name="Montfort J."/>
            <person name="Bouchez O."/>
            <person name="Begum T."/>
            <person name="Mejri S."/>
            <person name="Adams A."/>
            <person name="Chen W.-J."/>
            <person name="Guiguen Y."/>
        </authorList>
    </citation>
    <scope>NUCLEOTIDE SEQUENCE</scope>
    <source>
        <tissue evidence="5">Blood</tissue>
    </source>
</reference>
<evidence type="ECO:0000256" key="2">
    <source>
        <dbReference type="SAM" id="Coils"/>
    </source>
</evidence>
<evidence type="ECO:0000256" key="1">
    <source>
        <dbReference type="ARBA" id="ARBA00023054"/>
    </source>
</evidence>
<dbReference type="PANTHER" id="PTHR32123:SF12">
    <property type="entry name" value="BICD FAMILY-LIKE CARGO ADAPTER 1"/>
    <property type="match status" value="1"/>
</dbReference>
<dbReference type="InterPro" id="IPR028002">
    <property type="entry name" value="Myb_DNA-bind_5"/>
</dbReference>
<feature type="domain" description="Myb/SANT-like DNA-binding" evidence="4">
    <location>
        <begin position="13"/>
        <end position="87"/>
    </location>
</feature>
<feature type="compositionally biased region" description="Polar residues" evidence="3">
    <location>
        <begin position="213"/>
        <end position="226"/>
    </location>
</feature>
<evidence type="ECO:0000259" key="4">
    <source>
        <dbReference type="Pfam" id="PF13873"/>
    </source>
</evidence>
<dbReference type="AlphaFoldDB" id="A0A8T3DUC1"/>
<feature type="region of interest" description="Disordered" evidence="3">
    <location>
        <begin position="150"/>
        <end position="176"/>
    </location>
</feature>
<feature type="region of interest" description="Disordered" evidence="3">
    <location>
        <begin position="213"/>
        <end position="260"/>
    </location>
</feature>
<keyword evidence="1 2" id="KW-0175">Coiled coil</keyword>
<feature type="compositionally biased region" description="Basic residues" evidence="3">
    <location>
        <begin position="1"/>
        <end position="16"/>
    </location>
</feature>